<keyword evidence="5" id="KW-1185">Reference proteome</keyword>
<evidence type="ECO:0000256" key="1">
    <source>
        <dbReference type="SAM" id="MobiDB-lite"/>
    </source>
</evidence>
<dbReference type="Pfam" id="PF13193">
    <property type="entry name" value="AMP-binding_C"/>
    <property type="match status" value="1"/>
</dbReference>
<dbReference type="InterPro" id="IPR042099">
    <property type="entry name" value="ANL_N_sf"/>
</dbReference>
<proteinExistence type="predicted"/>
<evidence type="ECO:0000313" key="4">
    <source>
        <dbReference type="EMBL" id="MDT0348530.1"/>
    </source>
</evidence>
<feature type="domain" description="AMP-dependent synthetase/ligase" evidence="2">
    <location>
        <begin position="78"/>
        <end position="252"/>
    </location>
</feature>
<sequence>MRIIRLDGSPESVGVLAGAVAAALDGGPAVLPLGPAAPPPPPASRHVRQAECAPDAARVPTPRTANPPIRDTPALGGVLVATSGSTGSPRLVVLPPTALRASAEATATRLGGPGRWLLALPADHVAGVQVVVRALLAGAAPVVQDLRGGFRPDGFAAATARLGPGRRYTSLVPTQLLRLLDAGGAALDALLGYDAVLIGGAALDAGLRARAEAAGVRVVATYGMTETSGGCVYDGLPLDGVQVRLDSDGRVVLGGPTLAAGYLDDPAATDAAFAEHDGSREFRTGDLGRWTEGRLEVLGRADDVIVTGGEKVAPAAVERVLVAQPGVQAACVVGLPDPEWGSIVGAALVVDGSPAPDGLRAAVRAALGRAAVPRVLQAVDALPLRGIGKPDRAAVARLLATPRATRHGDRPEAIVQVDVEGLPRSTSMTVESSRRPSPARWPVR</sequence>
<dbReference type="InterPro" id="IPR045851">
    <property type="entry name" value="AMP-bd_C_sf"/>
</dbReference>
<dbReference type="GO" id="GO:0008756">
    <property type="term" value="F:o-succinylbenzoate-CoA ligase activity"/>
    <property type="evidence" value="ECO:0007669"/>
    <property type="project" value="UniProtKB-EC"/>
</dbReference>
<accession>A0ABU2N3N4</accession>
<dbReference type="Gene3D" id="3.30.300.30">
    <property type="match status" value="1"/>
</dbReference>
<gene>
    <name evidence="4" type="primary">menE</name>
    <name evidence="4" type="ORF">RM445_03220</name>
</gene>
<evidence type="ECO:0000259" key="3">
    <source>
        <dbReference type="Pfam" id="PF13193"/>
    </source>
</evidence>
<dbReference type="EMBL" id="JAVREJ010000002">
    <property type="protein sequence ID" value="MDT0348530.1"/>
    <property type="molecule type" value="Genomic_DNA"/>
</dbReference>
<evidence type="ECO:0000313" key="5">
    <source>
        <dbReference type="Proteomes" id="UP001183202"/>
    </source>
</evidence>
<dbReference type="Pfam" id="PF00501">
    <property type="entry name" value="AMP-binding"/>
    <property type="match status" value="1"/>
</dbReference>
<dbReference type="SUPFAM" id="SSF56801">
    <property type="entry name" value="Acetyl-CoA synthetase-like"/>
    <property type="match status" value="1"/>
</dbReference>
<feature type="region of interest" description="Disordered" evidence="1">
    <location>
        <begin position="425"/>
        <end position="444"/>
    </location>
</feature>
<comment type="caution">
    <text evidence="4">The sequence shown here is derived from an EMBL/GenBank/DDBJ whole genome shotgun (WGS) entry which is preliminary data.</text>
</comment>
<dbReference type="Proteomes" id="UP001183202">
    <property type="component" value="Unassembled WGS sequence"/>
</dbReference>
<dbReference type="PANTHER" id="PTHR43767">
    <property type="entry name" value="LONG-CHAIN-FATTY-ACID--COA LIGASE"/>
    <property type="match status" value="1"/>
</dbReference>
<dbReference type="Gene3D" id="3.40.50.12780">
    <property type="entry name" value="N-terminal domain of ligase-like"/>
    <property type="match status" value="1"/>
</dbReference>
<dbReference type="InterPro" id="IPR025110">
    <property type="entry name" value="AMP-bd_C"/>
</dbReference>
<dbReference type="InterPro" id="IPR000873">
    <property type="entry name" value="AMP-dep_synth/lig_dom"/>
</dbReference>
<evidence type="ECO:0000259" key="2">
    <source>
        <dbReference type="Pfam" id="PF00501"/>
    </source>
</evidence>
<feature type="domain" description="AMP-binding enzyme C-terminal" evidence="3">
    <location>
        <begin position="317"/>
        <end position="389"/>
    </location>
</feature>
<reference evidence="5" key="1">
    <citation type="submission" date="2023-07" db="EMBL/GenBank/DDBJ databases">
        <title>30 novel species of actinomycetes from the DSMZ collection.</title>
        <authorList>
            <person name="Nouioui I."/>
        </authorList>
    </citation>
    <scope>NUCLEOTIDE SEQUENCE [LARGE SCALE GENOMIC DNA]</scope>
    <source>
        <strain evidence="5">DSM 45834</strain>
    </source>
</reference>
<dbReference type="EC" id="6.2.1.26" evidence="4"/>
<dbReference type="RefSeq" id="WP_311554458.1">
    <property type="nucleotide sequence ID" value="NZ_JAVREJ010000002.1"/>
</dbReference>
<dbReference type="InterPro" id="IPR050237">
    <property type="entry name" value="ATP-dep_AMP-bd_enzyme"/>
</dbReference>
<organism evidence="4 5">
    <name type="scientific">Pseudonocardia charpentierae</name>
    <dbReference type="NCBI Taxonomy" id="3075545"/>
    <lineage>
        <taxon>Bacteria</taxon>
        <taxon>Bacillati</taxon>
        <taxon>Actinomycetota</taxon>
        <taxon>Actinomycetes</taxon>
        <taxon>Pseudonocardiales</taxon>
        <taxon>Pseudonocardiaceae</taxon>
        <taxon>Pseudonocardia</taxon>
    </lineage>
</organism>
<dbReference type="PANTHER" id="PTHR43767:SF1">
    <property type="entry name" value="NONRIBOSOMAL PEPTIDE SYNTHASE PES1 (EUROFUNG)-RELATED"/>
    <property type="match status" value="1"/>
</dbReference>
<protein>
    <submittedName>
        <fullName evidence="4">O-succinylbenzoate--CoA ligase</fullName>
        <ecNumber evidence="4">6.2.1.26</ecNumber>
    </submittedName>
</protein>
<name>A0ABU2N3N4_9PSEU</name>
<dbReference type="NCBIfam" id="NF005877">
    <property type="entry name" value="PRK07824.1"/>
    <property type="match status" value="1"/>
</dbReference>
<keyword evidence="4" id="KW-0436">Ligase</keyword>